<feature type="transmembrane region" description="Helical" evidence="1">
    <location>
        <begin position="51"/>
        <end position="70"/>
    </location>
</feature>
<keyword evidence="1" id="KW-0472">Membrane</keyword>
<evidence type="ECO:0000256" key="1">
    <source>
        <dbReference type="SAM" id="Phobius"/>
    </source>
</evidence>
<dbReference type="Proteomes" id="UP000026249">
    <property type="component" value="Unassembled WGS sequence"/>
</dbReference>
<keyword evidence="3" id="KW-1185">Reference proteome</keyword>
<comment type="caution">
    <text evidence="2">The sequence shown here is derived from an EMBL/GenBank/DDBJ whole genome shotgun (WGS) entry which is preliminary data.</text>
</comment>
<dbReference type="RefSeq" id="WP_035260176.1">
    <property type="nucleotide sequence ID" value="NZ_JFKE01000005.1"/>
</dbReference>
<dbReference type="EMBL" id="JFKE01000005">
    <property type="protein sequence ID" value="KAJ55015.1"/>
    <property type="molecule type" value="Genomic_DNA"/>
</dbReference>
<protein>
    <submittedName>
        <fullName evidence="2">Uncharacterized protein</fullName>
    </submittedName>
</protein>
<keyword evidence="1" id="KW-0812">Transmembrane</keyword>
<feature type="transmembrane region" description="Helical" evidence="1">
    <location>
        <begin position="77"/>
        <end position="96"/>
    </location>
</feature>
<name>A0A037ZEX1_9RHOB</name>
<feature type="transmembrane region" description="Helical" evidence="1">
    <location>
        <begin position="140"/>
        <end position="163"/>
    </location>
</feature>
<proteinExistence type="predicted"/>
<dbReference type="STRING" id="1454373.ACMU_14765"/>
<dbReference type="AlphaFoldDB" id="A0A037ZEX1"/>
<reference evidence="2 3" key="1">
    <citation type="submission" date="2014-03" db="EMBL/GenBank/DDBJ databases">
        <title>Draft Genome Sequence of Actibacterium mucosum KCTC 23349, a Marine Alphaproteobacterium with Complex Ionic Requirements Isolated from Mediterranean Seawater at Malvarrosa Beach, Valencia, Spain.</title>
        <authorList>
            <person name="Arahal D.R."/>
            <person name="Shao Z."/>
            <person name="Lai Q."/>
            <person name="Pujalte M.J."/>
        </authorList>
    </citation>
    <scope>NUCLEOTIDE SEQUENCE [LARGE SCALE GENOMIC DNA]</scope>
    <source>
        <strain evidence="2 3">KCTC 23349</strain>
    </source>
</reference>
<feature type="transmembrane region" description="Helical" evidence="1">
    <location>
        <begin position="14"/>
        <end position="39"/>
    </location>
</feature>
<accession>A0A037ZEX1</accession>
<evidence type="ECO:0000313" key="3">
    <source>
        <dbReference type="Proteomes" id="UP000026249"/>
    </source>
</evidence>
<sequence length="169" mass="18494">MTDVSNKRPLDQRIAILAVCLVAWGVVAISLFVAYLHFIASAPTQDPSLGGTARIVVYFLAGIALSACAYRYQKLALWPAVILLALTFPNSFFAFLDHVQNPPPPLDLTLLLDGGVLDETSNSDALIREVFRDHDAGVSFMRSLLVVAMTVSALPSLILWRLYSKGYLQ</sequence>
<keyword evidence="1" id="KW-1133">Transmembrane helix</keyword>
<evidence type="ECO:0000313" key="2">
    <source>
        <dbReference type="EMBL" id="KAJ55015.1"/>
    </source>
</evidence>
<organism evidence="2 3">
    <name type="scientific">Actibacterium mucosum KCTC 23349</name>
    <dbReference type="NCBI Taxonomy" id="1454373"/>
    <lineage>
        <taxon>Bacteria</taxon>
        <taxon>Pseudomonadati</taxon>
        <taxon>Pseudomonadota</taxon>
        <taxon>Alphaproteobacteria</taxon>
        <taxon>Rhodobacterales</taxon>
        <taxon>Roseobacteraceae</taxon>
        <taxon>Actibacterium</taxon>
    </lineage>
</organism>
<gene>
    <name evidence="2" type="ORF">ACMU_14765</name>
</gene>